<dbReference type="GO" id="GO:0031491">
    <property type="term" value="F:nucleosome binding"/>
    <property type="evidence" value="ECO:0007669"/>
    <property type="project" value="TreeGrafter"/>
</dbReference>
<dbReference type="EMBL" id="JAAGAX010000010">
    <property type="protein sequence ID" value="KAF2300065.1"/>
    <property type="molecule type" value="Genomic_DNA"/>
</dbReference>
<keyword evidence="2" id="KW-0539">Nucleus</keyword>
<protein>
    <submittedName>
        <fullName evidence="4">Uncharacterized protein</fullName>
    </submittedName>
</protein>
<evidence type="ECO:0000256" key="2">
    <source>
        <dbReference type="ARBA" id="ARBA00023242"/>
    </source>
</evidence>
<comment type="subcellular location">
    <subcellularLocation>
        <location evidence="1">Nucleus</location>
    </subcellularLocation>
</comment>
<reference evidence="4 5" key="1">
    <citation type="journal article" date="2020" name="Mol. Plant">
        <title>The Chromosome-Based Rubber Tree Genome Provides New Insights into Spurge Genome Evolution and Rubber Biosynthesis.</title>
        <authorList>
            <person name="Liu J."/>
            <person name="Shi C."/>
            <person name="Shi C.C."/>
            <person name="Li W."/>
            <person name="Zhang Q.J."/>
            <person name="Zhang Y."/>
            <person name="Li K."/>
            <person name="Lu H.F."/>
            <person name="Shi C."/>
            <person name="Zhu S.T."/>
            <person name="Xiao Z.Y."/>
            <person name="Nan H."/>
            <person name="Yue Y."/>
            <person name="Zhu X.G."/>
            <person name="Wu Y."/>
            <person name="Hong X.N."/>
            <person name="Fan G.Y."/>
            <person name="Tong Y."/>
            <person name="Zhang D."/>
            <person name="Mao C.L."/>
            <person name="Liu Y.L."/>
            <person name="Hao S.J."/>
            <person name="Liu W.Q."/>
            <person name="Lv M.Q."/>
            <person name="Zhang H.B."/>
            <person name="Liu Y."/>
            <person name="Hu-Tang G.R."/>
            <person name="Wang J.P."/>
            <person name="Wang J.H."/>
            <person name="Sun Y.H."/>
            <person name="Ni S.B."/>
            <person name="Chen W.B."/>
            <person name="Zhang X.C."/>
            <person name="Jiao Y.N."/>
            <person name="Eichler E.E."/>
            <person name="Li G.H."/>
            <person name="Liu X."/>
            <person name="Gao L.Z."/>
        </authorList>
    </citation>
    <scope>NUCLEOTIDE SEQUENCE [LARGE SCALE GENOMIC DNA]</scope>
    <source>
        <strain evidence="5">cv. GT1</strain>
        <tissue evidence="4">Leaf</tissue>
    </source>
</reference>
<evidence type="ECO:0000313" key="5">
    <source>
        <dbReference type="Proteomes" id="UP000467840"/>
    </source>
</evidence>
<sequence>MVAAGIDEYETLRQKYGLNPLSAIDIILKENPGKHGLDLVMEEVKAISHCVSQLKMDSSLNSDVNILCLLNGVLISIGSIIDIQTLLLAVMSHVAINCLSKRSSAPVIADETEQKQGFCFVDSGIAFCKFEHLIPTVPVKTQVALIVAIHDLLAECGICCVGPEKDNAGIGCEMQGSDEGKDEGEKTTGQFTESRNKLTEDEGEELELIIGGALGQCFFCLYGLNLRSDSSSEDDLAMHKNTSCGDYQTKEQCADVFQYILLYAKASSRTGLVKLRRVLRAIRKHFPQPAEEVLIGNAIDKFSVDLNLCEDKLRKQDLKALSEEISATDKRPGFVLTKEGEEFVQKNANLFKYDPLYNPLRFESWQQLGNIYDEEVDLLLTDGSKHINVAGWRKNGTLPQRVETSQRRSRRCLLVSLALAKTLAQQVLSGYSFDLSMKEPAMNVLGKLAAEIPHLPDDTKDRSTQEASLERKQEESIHMEEVWNMPYNDCISSLEICVEGNLKHFHKAICILAQGLSRRGLKGDLQRMNFLFVLNHPDHSSL</sequence>
<evidence type="ECO:0000256" key="1">
    <source>
        <dbReference type="ARBA" id="ARBA00004123"/>
    </source>
</evidence>
<dbReference type="PANTHER" id="PTHR15502">
    <property type="entry name" value="CALCINEURIN-BINDING PROTEIN CABIN 1-RELATED"/>
    <property type="match status" value="1"/>
</dbReference>
<dbReference type="GO" id="GO:0006325">
    <property type="term" value="P:chromatin organization"/>
    <property type="evidence" value="ECO:0007669"/>
    <property type="project" value="InterPro"/>
</dbReference>
<dbReference type="Proteomes" id="UP000467840">
    <property type="component" value="Chromosome 4"/>
</dbReference>
<evidence type="ECO:0000313" key="4">
    <source>
        <dbReference type="EMBL" id="KAF2300065.1"/>
    </source>
</evidence>
<dbReference type="GO" id="GO:0005634">
    <property type="term" value="C:nucleus"/>
    <property type="evidence" value="ECO:0007669"/>
    <property type="project" value="UniProtKB-SubCell"/>
</dbReference>
<comment type="caution">
    <text evidence="4">The sequence shown here is derived from an EMBL/GenBank/DDBJ whole genome shotgun (WGS) entry which is preliminary data.</text>
</comment>
<dbReference type="PANTHER" id="PTHR15502:SF7">
    <property type="entry name" value="CALCINEURIN-BINDING PROTEIN CABIN-1"/>
    <property type="match status" value="1"/>
</dbReference>
<organism evidence="4 5">
    <name type="scientific">Hevea brasiliensis</name>
    <name type="common">Para rubber tree</name>
    <name type="synonym">Siphonia brasiliensis</name>
    <dbReference type="NCBI Taxonomy" id="3981"/>
    <lineage>
        <taxon>Eukaryota</taxon>
        <taxon>Viridiplantae</taxon>
        <taxon>Streptophyta</taxon>
        <taxon>Embryophyta</taxon>
        <taxon>Tracheophyta</taxon>
        <taxon>Spermatophyta</taxon>
        <taxon>Magnoliopsida</taxon>
        <taxon>eudicotyledons</taxon>
        <taxon>Gunneridae</taxon>
        <taxon>Pentapetalae</taxon>
        <taxon>rosids</taxon>
        <taxon>fabids</taxon>
        <taxon>Malpighiales</taxon>
        <taxon>Euphorbiaceae</taxon>
        <taxon>Crotonoideae</taxon>
        <taxon>Micrandreae</taxon>
        <taxon>Hevea</taxon>
    </lineage>
</organism>
<accession>A0A6A6LHR9</accession>
<dbReference type="InterPro" id="IPR033053">
    <property type="entry name" value="Hir3/CABIN1"/>
</dbReference>
<name>A0A6A6LHR9_HEVBR</name>
<proteinExistence type="predicted"/>
<evidence type="ECO:0000256" key="3">
    <source>
        <dbReference type="SAM" id="MobiDB-lite"/>
    </source>
</evidence>
<keyword evidence="5" id="KW-1185">Reference proteome</keyword>
<dbReference type="AlphaFoldDB" id="A0A6A6LHR9"/>
<gene>
    <name evidence="4" type="ORF">GH714_007870</name>
</gene>
<feature type="region of interest" description="Disordered" evidence="3">
    <location>
        <begin position="455"/>
        <end position="475"/>
    </location>
</feature>